<dbReference type="GO" id="GO:0005737">
    <property type="term" value="C:cytoplasm"/>
    <property type="evidence" value="ECO:0007669"/>
    <property type="project" value="UniProtKB-SubCell"/>
</dbReference>
<evidence type="ECO:0000313" key="16">
    <source>
        <dbReference type="Proteomes" id="UP000003195"/>
    </source>
</evidence>
<protein>
    <recommendedName>
        <fullName evidence="3 12">DNA replication and repair protein RecF</fullName>
    </recommendedName>
</protein>
<dbReference type="NCBIfam" id="TIGR00611">
    <property type="entry name" value="recf"/>
    <property type="match status" value="1"/>
</dbReference>
<evidence type="ECO:0000256" key="13">
    <source>
        <dbReference type="RuleBase" id="RU000578"/>
    </source>
</evidence>
<keyword evidence="7 12" id="KW-0227">DNA damage</keyword>
<evidence type="ECO:0000256" key="1">
    <source>
        <dbReference type="ARBA" id="ARBA00004496"/>
    </source>
</evidence>
<comment type="function">
    <text evidence="12 13">The RecF protein is involved in DNA metabolism; it is required for DNA replication and normal SOS inducibility. RecF binds preferentially to single-stranded, linear DNA. It also seems to bind ATP.</text>
</comment>
<evidence type="ECO:0000256" key="9">
    <source>
        <dbReference type="ARBA" id="ARBA00023125"/>
    </source>
</evidence>
<dbReference type="InterPro" id="IPR042174">
    <property type="entry name" value="RecF_2"/>
</dbReference>
<feature type="binding site" evidence="12">
    <location>
        <begin position="30"/>
        <end position="37"/>
    </location>
    <ligand>
        <name>ATP</name>
        <dbReference type="ChEBI" id="CHEBI:30616"/>
    </ligand>
</feature>
<comment type="caution">
    <text evidence="15">The sequence shown here is derived from an EMBL/GenBank/DDBJ whole genome shotgun (WGS) entry which is preliminary data.</text>
</comment>
<keyword evidence="16" id="KW-1185">Reference proteome</keyword>
<comment type="subcellular location">
    <subcellularLocation>
        <location evidence="1 12 13">Cytoplasm</location>
    </subcellularLocation>
</comment>
<dbReference type="Proteomes" id="UP000003195">
    <property type="component" value="Unassembled WGS sequence"/>
</dbReference>
<dbReference type="GO" id="GO:0000731">
    <property type="term" value="P:DNA synthesis involved in DNA repair"/>
    <property type="evidence" value="ECO:0007669"/>
    <property type="project" value="TreeGrafter"/>
</dbReference>
<dbReference type="Gene3D" id="1.20.1050.90">
    <property type="entry name" value="RecF/RecN/SMC, N-terminal domain"/>
    <property type="match status" value="1"/>
</dbReference>
<keyword evidence="5 12" id="KW-0235">DNA replication</keyword>
<dbReference type="EMBL" id="AECS01000003">
    <property type="protein sequence ID" value="EFQ05022.1"/>
    <property type="molecule type" value="Genomic_DNA"/>
</dbReference>
<keyword evidence="9 12" id="KW-0238">DNA-binding</keyword>
<dbReference type="HOGENOM" id="CLU_040267_0_1_9"/>
<keyword evidence="10 12" id="KW-0234">DNA repair</keyword>
<feature type="domain" description="RecF/RecN/SMC N-terminal" evidence="14">
    <location>
        <begin position="3"/>
        <end position="356"/>
    </location>
</feature>
<dbReference type="OrthoDB" id="9803889at2"/>
<evidence type="ECO:0000259" key="14">
    <source>
        <dbReference type="Pfam" id="PF02463"/>
    </source>
</evidence>
<dbReference type="GO" id="GO:0006260">
    <property type="term" value="P:DNA replication"/>
    <property type="evidence" value="ECO:0007669"/>
    <property type="project" value="UniProtKB-UniRule"/>
</dbReference>
<evidence type="ECO:0000256" key="8">
    <source>
        <dbReference type="ARBA" id="ARBA00022840"/>
    </source>
</evidence>
<dbReference type="HAMAP" id="MF_00365">
    <property type="entry name" value="RecF"/>
    <property type="match status" value="1"/>
</dbReference>
<evidence type="ECO:0000256" key="10">
    <source>
        <dbReference type="ARBA" id="ARBA00023204"/>
    </source>
</evidence>
<evidence type="ECO:0000256" key="6">
    <source>
        <dbReference type="ARBA" id="ARBA00022741"/>
    </source>
</evidence>
<dbReference type="AlphaFoldDB" id="E2Z9J6"/>
<sequence length="370" mass="43293">MNISRIRLLNIRNYEEADISFPATVIVLYGNNGQGKTNLLEALYTGCIGKSYRGVTDVDLLRKSATNGSVIIDFIRNKTEQNIKIVFSLHEKKRVSVNDTKVRTRELFGILQEVMFSPEDLQLIKGNPALRRRFLDMEISQTNPSYYKMLLQYNKAVSQRNILLKRMKYEKDISLHEWDLQLARLAAYIVNKRKESLEKISVVVKEIYRNLTSEKEIVKLTYIQPYKGSTVEDTEDVYYELLRKNREKDIYRQSTSIGPHRDDFVVENDLGELKKFGSQGQQRTAVLALKMAELEFIKKENGEYPILLLDDVMSELDEERRNALLSFVQGKVQTFITTTDDSFFRKEKEYSFLYVEKGKVRYDEHEKRNN</sequence>
<dbReference type="PANTHER" id="PTHR32182:SF0">
    <property type="entry name" value="DNA REPLICATION AND REPAIR PROTEIN RECF"/>
    <property type="match status" value="1"/>
</dbReference>
<dbReference type="Pfam" id="PF02463">
    <property type="entry name" value="SMC_N"/>
    <property type="match status" value="1"/>
</dbReference>
<proteinExistence type="inferred from homology"/>
<organism evidence="15 16">
    <name type="scientific">Megasphaera micronuciformis F0359</name>
    <dbReference type="NCBI Taxonomy" id="706434"/>
    <lineage>
        <taxon>Bacteria</taxon>
        <taxon>Bacillati</taxon>
        <taxon>Bacillota</taxon>
        <taxon>Negativicutes</taxon>
        <taxon>Veillonellales</taxon>
        <taxon>Veillonellaceae</taxon>
        <taxon>Megasphaera</taxon>
    </lineage>
</organism>
<keyword evidence="11 12" id="KW-0742">SOS response</keyword>
<evidence type="ECO:0000256" key="7">
    <source>
        <dbReference type="ARBA" id="ARBA00022763"/>
    </source>
</evidence>
<keyword evidence="6 12" id="KW-0547">Nucleotide-binding</keyword>
<accession>E2Z9J6</accession>
<evidence type="ECO:0000313" key="15">
    <source>
        <dbReference type="EMBL" id="EFQ05022.1"/>
    </source>
</evidence>
<reference evidence="15 16" key="1">
    <citation type="submission" date="2010-08" db="EMBL/GenBank/DDBJ databases">
        <authorList>
            <person name="Weinstock G."/>
            <person name="Sodergren E."/>
            <person name="Clifton S."/>
            <person name="Fulton L."/>
            <person name="Fulton B."/>
            <person name="Courtney L."/>
            <person name="Fronick C."/>
            <person name="Harrison M."/>
            <person name="Strong C."/>
            <person name="Farmer C."/>
            <person name="Delahaunty K."/>
            <person name="Markovic C."/>
            <person name="Hall O."/>
            <person name="Minx P."/>
            <person name="Tomlinson C."/>
            <person name="Mitreva M."/>
            <person name="Hou S."/>
            <person name="Chen J."/>
            <person name="Wollam A."/>
            <person name="Pepin K.H."/>
            <person name="Johnson M."/>
            <person name="Bhonagiri V."/>
            <person name="Zhang X."/>
            <person name="Suruliraj S."/>
            <person name="Warren W."/>
            <person name="Chinwalla A."/>
            <person name="Mardis E.R."/>
            <person name="Wilson R.K."/>
        </authorList>
    </citation>
    <scope>NUCLEOTIDE SEQUENCE [LARGE SCALE GENOMIC DNA]</scope>
    <source>
        <strain evidence="15 16">F0359</strain>
    </source>
</reference>
<dbReference type="PROSITE" id="PS00617">
    <property type="entry name" value="RECF_1"/>
    <property type="match status" value="1"/>
</dbReference>
<evidence type="ECO:0000256" key="12">
    <source>
        <dbReference type="HAMAP-Rule" id="MF_00365"/>
    </source>
</evidence>
<dbReference type="Gene3D" id="3.40.50.300">
    <property type="entry name" value="P-loop containing nucleotide triphosphate hydrolases"/>
    <property type="match status" value="1"/>
</dbReference>
<keyword evidence="4 12" id="KW-0963">Cytoplasm</keyword>
<dbReference type="InterPro" id="IPR027417">
    <property type="entry name" value="P-loop_NTPase"/>
</dbReference>
<name>E2Z9J6_9FIRM</name>
<evidence type="ECO:0000256" key="4">
    <source>
        <dbReference type="ARBA" id="ARBA00022490"/>
    </source>
</evidence>
<dbReference type="GO" id="GO:0005524">
    <property type="term" value="F:ATP binding"/>
    <property type="evidence" value="ECO:0007669"/>
    <property type="project" value="UniProtKB-UniRule"/>
</dbReference>
<dbReference type="eggNOG" id="COG1195">
    <property type="taxonomic scope" value="Bacteria"/>
</dbReference>
<dbReference type="GO" id="GO:0003697">
    <property type="term" value="F:single-stranded DNA binding"/>
    <property type="evidence" value="ECO:0007669"/>
    <property type="project" value="UniProtKB-UniRule"/>
</dbReference>
<evidence type="ECO:0000256" key="3">
    <source>
        <dbReference type="ARBA" id="ARBA00020170"/>
    </source>
</evidence>
<dbReference type="InterPro" id="IPR001238">
    <property type="entry name" value="DNA-binding_RecF"/>
</dbReference>
<dbReference type="GO" id="GO:0006302">
    <property type="term" value="P:double-strand break repair"/>
    <property type="evidence" value="ECO:0007669"/>
    <property type="project" value="TreeGrafter"/>
</dbReference>
<keyword evidence="8 12" id="KW-0067">ATP-binding</keyword>
<dbReference type="PROSITE" id="PS00618">
    <property type="entry name" value="RECF_2"/>
    <property type="match status" value="1"/>
</dbReference>
<evidence type="ECO:0000256" key="2">
    <source>
        <dbReference type="ARBA" id="ARBA00008016"/>
    </source>
</evidence>
<dbReference type="InterPro" id="IPR003395">
    <property type="entry name" value="RecF/RecN/SMC_N"/>
</dbReference>
<gene>
    <name evidence="12 15" type="primary">recF</name>
    <name evidence="15" type="ORF">HMPREF9429_00100</name>
</gene>
<dbReference type="SUPFAM" id="SSF52540">
    <property type="entry name" value="P-loop containing nucleoside triphosphate hydrolases"/>
    <property type="match status" value="1"/>
</dbReference>
<dbReference type="GO" id="GO:0009432">
    <property type="term" value="P:SOS response"/>
    <property type="evidence" value="ECO:0007669"/>
    <property type="project" value="UniProtKB-UniRule"/>
</dbReference>
<evidence type="ECO:0000256" key="5">
    <source>
        <dbReference type="ARBA" id="ARBA00022705"/>
    </source>
</evidence>
<evidence type="ECO:0000256" key="11">
    <source>
        <dbReference type="ARBA" id="ARBA00023236"/>
    </source>
</evidence>
<dbReference type="STRING" id="706434.HMPREF9429_00100"/>
<dbReference type="InterPro" id="IPR018078">
    <property type="entry name" value="DNA-binding_RecF_CS"/>
</dbReference>
<dbReference type="RefSeq" id="WP_006940810.1">
    <property type="nucleotide sequence ID" value="NZ_GL538177.1"/>
</dbReference>
<comment type="similarity">
    <text evidence="2 12 13">Belongs to the RecF family.</text>
</comment>
<dbReference type="PANTHER" id="PTHR32182">
    <property type="entry name" value="DNA REPLICATION AND REPAIR PROTEIN RECF"/>
    <property type="match status" value="1"/>
</dbReference>